<proteinExistence type="predicted"/>
<evidence type="ECO:0000313" key="2">
    <source>
        <dbReference type="Proteomes" id="UP001281447"/>
    </source>
</evidence>
<comment type="caution">
    <text evidence="1">The sequence shown here is derived from an EMBL/GenBank/DDBJ whole genome shotgun (WGS) entry which is preliminary data.</text>
</comment>
<dbReference type="RefSeq" id="WP_390355641.1">
    <property type="nucleotide sequence ID" value="NZ_JBHUIZ010000010.1"/>
</dbReference>
<name>A0ABU5C6M6_9BACI</name>
<gene>
    <name evidence="1" type="ORF">RWE15_11675</name>
</gene>
<dbReference type="EMBL" id="JAWDIP010000003">
    <property type="protein sequence ID" value="MDY0394973.1"/>
    <property type="molecule type" value="Genomic_DNA"/>
</dbReference>
<keyword evidence="2" id="KW-1185">Reference proteome</keyword>
<sequence>MLGLLINEMEKKELAYMVKRELEELLLDLEDSRIDEMVKSAMRDRYQVLFKLLLRVATQVECMEYMPRKKLDGQL</sequence>
<dbReference type="Proteomes" id="UP001281447">
    <property type="component" value="Unassembled WGS sequence"/>
</dbReference>
<organism evidence="1 2">
    <name type="scientific">Tigheibacillus halophilus</name>
    <dbReference type="NCBI Taxonomy" id="361280"/>
    <lineage>
        <taxon>Bacteria</taxon>
        <taxon>Bacillati</taxon>
        <taxon>Bacillota</taxon>
        <taxon>Bacilli</taxon>
        <taxon>Bacillales</taxon>
        <taxon>Bacillaceae</taxon>
        <taxon>Tigheibacillus</taxon>
    </lineage>
</organism>
<protein>
    <submittedName>
        <fullName evidence="1">Uncharacterized protein</fullName>
    </submittedName>
</protein>
<accession>A0ABU5C6M6</accession>
<evidence type="ECO:0000313" key="1">
    <source>
        <dbReference type="EMBL" id="MDY0394973.1"/>
    </source>
</evidence>
<reference evidence="1 2" key="1">
    <citation type="submission" date="2023-10" db="EMBL/GenBank/DDBJ databases">
        <title>Virgibacillus halophilus 5B73C genome.</title>
        <authorList>
            <person name="Miliotis G."/>
            <person name="Sengupta P."/>
            <person name="Hameed A."/>
            <person name="Chuvochina M."/>
            <person name="Mcdonagh F."/>
            <person name="Simpson A.C."/>
            <person name="Singh N.K."/>
            <person name="Rekha P.D."/>
            <person name="Raman K."/>
            <person name="Hugenholtz P."/>
            <person name="Venkateswaran K."/>
        </authorList>
    </citation>
    <scope>NUCLEOTIDE SEQUENCE [LARGE SCALE GENOMIC DNA]</scope>
    <source>
        <strain evidence="1 2">5B73C</strain>
    </source>
</reference>